<dbReference type="InterPro" id="IPR003594">
    <property type="entry name" value="HATPase_dom"/>
</dbReference>
<accession>A0A345XRC2</accession>
<dbReference type="AlphaFoldDB" id="A0A345XRC2"/>
<dbReference type="Proteomes" id="UP000254425">
    <property type="component" value="Chromosome"/>
</dbReference>
<keyword evidence="3" id="KW-0547">Nucleotide-binding</keyword>
<dbReference type="KEGG" id="sarm:DVA86_17550"/>
<keyword evidence="3" id="KW-0067">ATP-binding</keyword>
<dbReference type="EMBL" id="CP031320">
    <property type="protein sequence ID" value="AXK34188.1"/>
    <property type="molecule type" value="Genomic_DNA"/>
</dbReference>
<dbReference type="InterPro" id="IPR050267">
    <property type="entry name" value="Anti-sigma-factor_SerPK"/>
</dbReference>
<name>A0A345XRC2_9ACTN</name>
<feature type="domain" description="Histidine kinase/HSP90-like ATPase" evidence="2">
    <location>
        <begin position="25"/>
        <end position="131"/>
    </location>
</feature>
<keyword evidence="1" id="KW-0418">Kinase</keyword>
<dbReference type="GO" id="GO:0004674">
    <property type="term" value="F:protein serine/threonine kinase activity"/>
    <property type="evidence" value="ECO:0007669"/>
    <property type="project" value="UniProtKB-KW"/>
</dbReference>
<dbReference type="SUPFAM" id="SSF55874">
    <property type="entry name" value="ATPase domain of HSP90 chaperone/DNA topoisomerase II/histidine kinase"/>
    <property type="match status" value="1"/>
</dbReference>
<dbReference type="RefSeq" id="WP_208884812.1">
    <property type="nucleotide sequence ID" value="NZ_CP031320.1"/>
</dbReference>
<dbReference type="Gene3D" id="3.30.565.10">
    <property type="entry name" value="Histidine kinase-like ATPase, C-terminal domain"/>
    <property type="match status" value="1"/>
</dbReference>
<gene>
    <name evidence="3" type="ORF">DVA86_17550</name>
</gene>
<protein>
    <submittedName>
        <fullName evidence="3">ATP-binding protein</fullName>
    </submittedName>
</protein>
<proteinExistence type="predicted"/>
<dbReference type="Pfam" id="PF13581">
    <property type="entry name" value="HATPase_c_2"/>
    <property type="match status" value="1"/>
</dbReference>
<keyword evidence="1" id="KW-0723">Serine/threonine-protein kinase</keyword>
<evidence type="ECO:0000256" key="1">
    <source>
        <dbReference type="ARBA" id="ARBA00022527"/>
    </source>
</evidence>
<evidence type="ECO:0000259" key="2">
    <source>
        <dbReference type="Pfam" id="PF13581"/>
    </source>
</evidence>
<keyword evidence="1" id="KW-0808">Transferase</keyword>
<dbReference type="InterPro" id="IPR036890">
    <property type="entry name" value="HATPase_C_sf"/>
</dbReference>
<sequence length="138" mass="15623">MEEGPLPYPPRQYRIALTVGDHSPRHLRRIARAYLHLWELDPLADAVELALTELTTNVYRHTRDRWCDATLLRTDAGIRIEVYDRCPLVPPLRPGPRPSDELSENGRGLPLLALLSDKWGVDLHAVGKTVWCELNAAA</sequence>
<dbReference type="PANTHER" id="PTHR35526">
    <property type="entry name" value="ANTI-SIGMA-F FACTOR RSBW-RELATED"/>
    <property type="match status" value="1"/>
</dbReference>
<organism evidence="3 4">
    <name type="scientific">Streptomyces armeniacus</name>
    <dbReference type="NCBI Taxonomy" id="83291"/>
    <lineage>
        <taxon>Bacteria</taxon>
        <taxon>Bacillati</taxon>
        <taxon>Actinomycetota</taxon>
        <taxon>Actinomycetes</taxon>
        <taxon>Kitasatosporales</taxon>
        <taxon>Streptomycetaceae</taxon>
        <taxon>Streptomyces</taxon>
    </lineage>
</organism>
<evidence type="ECO:0000313" key="4">
    <source>
        <dbReference type="Proteomes" id="UP000254425"/>
    </source>
</evidence>
<evidence type="ECO:0000313" key="3">
    <source>
        <dbReference type="EMBL" id="AXK34188.1"/>
    </source>
</evidence>
<dbReference type="CDD" id="cd16936">
    <property type="entry name" value="HATPase_RsbW-like"/>
    <property type="match status" value="1"/>
</dbReference>
<dbReference type="PANTHER" id="PTHR35526:SF3">
    <property type="entry name" value="ANTI-SIGMA-F FACTOR RSBW"/>
    <property type="match status" value="1"/>
</dbReference>
<reference evidence="3 4" key="1">
    <citation type="submission" date="2018-07" db="EMBL/GenBank/DDBJ databases">
        <title>Draft genome of the type strain Streptomyces armeniacus ATCC 15676.</title>
        <authorList>
            <person name="Labana P."/>
            <person name="Gosse J.T."/>
            <person name="Boddy C.N."/>
        </authorList>
    </citation>
    <scope>NUCLEOTIDE SEQUENCE [LARGE SCALE GENOMIC DNA]</scope>
    <source>
        <strain evidence="3 4">ATCC 15676</strain>
    </source>
</reference>
<dbReference type="GO" id="GO:0005524">
    <property type="term" value="F:ATP binding"/>
    <property type="evidence" value="ECO:0007669"/>
    <property type="project" value="UniProtKB-KW"/>
</dbReference>
<keyword evidence="4" id="KW-1185">Reference proteome</keyword>